<name>A0A1H5J804_9MICC</name>
<evidence type="ECO:0000313" key="6">
    <source>
        <dbReference type="Proteomes" id="UP000182725"/>
    </source>
</evidence>
<dbReference type="InterPro" id="IPR000524">
    <property type="entry name" value="Tscrpt_reg_HTH_GntR"/>
</dbReference>
<dbReference type="InterPro" id="IPR036388">
    <property type="entry name" value="WH-like_DNA-bd_sf"/>
</dbReference>
<dbReference type="CDD" id="cd07377">
    <property type="entry name" value="WHTH_GntR"/>
    <property type="match status" value="1"/>
</dbReference>
<feature type="domain" description="HTH gntR-type" evidence="4">
    <location>
        <begin position="19"/>
        <end position="87"/>
    </location>
</feature>
<dbReference type="SUPFAM" id="SSF46785">
    <property type="entry name" value="Winged helix' DNA-binding domain"/>
    <property type="match status" value="1"/>
</dbReference>
<proteinExistence type="predicted"/>
<dbReference type="AlphaFoldDB" id="A0A1H5J804"/>
<keyword evidence="3" id="KW-0804">Transcription</keyword>
<evidence type="ECO:0000256" key="1">
    <source>
        <dbReference type="ARBA" id="ARBA00023015"/>
    </source>
</evidence>
<evidence type="ECO:0000256" key="3">
    <source>
        <dbReference type="ARBA" id="ARBA00023163"/>
    </source>
</evidence>
<dbReference type="Proteomes" id="UP000182725">
    <property type="component" value="Unassembled WGS sequence"/>
</dbReference>
<keyword evidence="1" id="KW-0805">Transcription regulation</keyword>
<sequence>MNAMDVMMRRWRLDTESSVPPFEQIRLRILDLASAGDLAVGTKLPSVRSLATDLGVAANTVARAYRELEQAGVVVTAGRSGTAIASGGDVIAAQVASAAEAFAAVVRDLGMPAAQALRIVTAALDRS</sequence>
<evidence type="ECO:0000259" key="4">
    <source>
        <dbReference type="PROSITE" id="PS50949"/>
    </source>
</evidence>
<dbReference type="InterPro" id="IPR036390">
    <property type="entry name" value="WH_DNA-bd_sf"/>
</dbReference>
<dbReference type="PANTHER" id="PTHR38445">
    <property type="entry name" value="HTH-TYPE TRANSCRIPTIONAL REPRESSOR YTRA"/>
    <property type="match status" value="1"/>
</dbReference>
<evidence type="ECO:0000256" key="2">
    <source>
        <dbReference type="ARBA" id="ARBA00023125"/>
    </source>
</evidence>
<dbReference type="PROSITE" id="PS50949">
    <property type="entry name" value="HTH_GNTR"/>
    <property type="match status" value="1"/>
</dbReference>
<dbReference type="Gene3D" id="1.10.10.10">
    <property type="entry name" value="Winged helix-like DNA-binding domain superfamily/Winged helix DNA-binding domain"/>
    <property type="match status" value="1"/>
</dbReference>
<accession>A0A1H5J804</accession>
<protein>
    <submittedName>
        <fullName evidence="5">DNA-binding transcriptional regulator YhcF, GntR family</fullName>
    </submittedName>
</protein>
<reference evidence="5 6" key="1">
    <citation type="submission" date="2016-10" db="EMBL/GenBank/DDBJ databases">
        <authorList>
            <person name="de Groot N.N."/>
        </authorList>
    </citation>
    <scope>NUCLEOTIDE SEQUENCE [LARGE SCALE GENOMIC DNA]</scope>
    <source>
        <strain evidence="5 6">DSM 22274</strain>
    </source>
</reference>
<organism evidence="5 6">
    <name type="scientific">Arthrobacter alpinus</name>
    <dbReference type="NCBI Taxonomy" id="656366"/>
    <lineage>
        <taxon>Bacteria</taxon>
        <taxon>Bacillati</taxon>
        <taxon>Actinomycetota</taxon>
        <taxon>Actinomycetes</taxon>
        <taxon>Micrococcales</taxon>
        <taxon>Micrococcaceae</taxon>
        <taxon>Arthrobacter</taxon>
    </lineage>
</organism>
<dbReference type="Pfam" id="PF00392">
    <property type="entry name" value="GntR"/>
    <property type="match status" value="1"/>
</dbReference>
<dbReference type="EMBL" id="FNTV01000001">
    <property type="protein sequence ID" value="SEE48367.1"/>
    <property type="molecule type" value="Genomic_DNA"/>
</dbReference>
<keyword evidence="2 5" id="KW-0238">DNA-binding</keyword>
<dbReference type="GO" id="GO:0003700">
    <property type="term" value="F:DNA-binding transcription factor activity"/>
    <property type="evidence" value="ECO:0007669"/>
    <property type="project" value="InterPro"/>
</dbReference>
<evidence type="ECO:0000313" key="5">
    <source>
        <dbReference type="EMBL" id="SEE48367.1"/>
    </source>
</evidence>
<dbReference type="PANTHER" id="PTHR38445:SF9">
    <property type="entry name" value="HTH-TYPE TRANSCRIPTIONAL REPRESSOR YTRA"/>
    <property type="match status" value="1"/>
</dbReference>
<dbReference type="GO" id="GO:0003677">
    <property type="term" value="F:DNA binding"/>
    <property type="evidence" value="ECO:0007669"/>
    <property type="project" value="UniProtKB-KW"/>
</dbReference>
<gene>
    <name evidence="5" type="ORF">SAMN04489740_1531</name>
</gene>
<dbReference type="RefSeq" id="WP_244516783.1">
    <property type="nucleotide sequence ID" value="NZ_FNTV01000001.1"/>
</dbReference>
<dbReference type="SMART" id="SM00345">
    <property type="entry name" value="HTH_GNTR"/>
    <property type="match status" value="1"/>
</dbReference>